<reference evidence="2 3" key="1">
    <citation type="journal article" date="2019" name="Int. J. Syst. Evol. Microbiol.">
        <title>The Global Catalogue of Microorganisms (GCM) 10K type strain sequencing project: providing services to taxonomists for standard genome sequencing and annotation.</title>
        <authorList>
            <consortium name="The Broad Institute Genomics Platform"/>
            <consortium name="The Broad Institute Genome Sequencing Center for Infectious Disease"/>
            <person name="Wu L."/>
            <person name="Ma J."/>
        </authorList>
    </citation>
    <scope>NUCLEOTIDE SEQUENCE [LARGE SCALE GENOMIC DNA]</scope>
    <source>
        <strain evidence="2 3">JCM 14718</strain>
    </source>
</reference>
<evidence type="ECO:0000313" key="2">
    <source>
        <dbReference type="EMBL" id="GAA1683848.1"/>
    </source>
</evidence>
<dbReference type="EMBL" id="BAAANY010000011">
    <property type="protein sequence ID" value="GAA1683848.1"/>
    <property type="molecule type" value="Genomic_DNA"/>
</dbReference>
<keyword evidence="3" id="KW-1185">Reference proteome</keyword>
<evidence type="ECO:0000313" key="3">
    <source>
        <dbReference type="Proteomes" id="UP001500618"/>
    </source>
</evidence>
<evidence type="ECO:0000256" key="1">
    <source>
        <dbReference type="SAM" id="MobiDB-lite"/>
    </source>
</evidence>
<dbReference type="Proteomes" id="UP001500618">
    <property type="component" value="Unassembled WGS sequence"/>
</dbReference>
<gene>
    <name evidence="2" type="ORF">GCM10009765_36500</name>
</gene>
<feature type="region of interest" description="Disordered" evidence="1">
    <location>
        <begin position="52"/>
        <end position="76"/>
    </location>
</feature>
<organism evidence="2 3">
    <name type="scientific">Fodinicola feengrottensis</name>
    <dbReference type="NCBI Taxonomy" id="435914"/>
    <lineage>
        <taxon>Bacteria</taxon>
        <taxon>Bacillati</taxon>
        <taxon>Actinomycetota</taxon>
        <taxon>Actinomycetes</taxon>
        <taxon>Mycobacteriales</taxon>
        <taxon>Fodinicola</taxon>
    </lineage>
</organism>
<sequence length="110" mass="11972">MAVYRQPQDRLALDAGRPAVDNGLANYRYEDGPGPLVTVNLRLLAAKNWRPPQSDGCCTNGPTTSHTAKMPSVNHPTPRLKYPLTHYRLGSSVSLLNLALFVGGSRVQVC</sequence>
<feature type="compositionally biased region" description="Polar residues" evidence="1">
    <location>
        <begin position="56"/>
        <end position="67"/>
    </location>
</feature>
<name>A0ABN2H8X7_9ACTN</name>
<protein>
    <submittedName>
        <fullName evidence="2">Uncharacterized protein</fullName>
    </submittedName>
</protein>
<proteinExistence type="predicted"/>
<accession>A0ABN2H8X7</accession>
<comment type="caution">
    <text evidence="2">The sequence shown here is derived from an EMBL/GenBank/DDBJ whole genome shotgun (WGS) entry which is preliminary data.</text>
</comment>